<dbReference type="InterPro" id="IPR058697">
    <property type="entry name" value="RDRP3-5_N"/>
</dbReference>
<dbReference type="RefSeq" id="XP_021848590.2">
    <property type="nucleotide sequence ID" value="XM_021992898.2"/>
</dbReference>
<name>A0A9R0JVG1_SPIOL</name>
<dbReference type="GO" id="GO:0031380">
    <property type="term" value="C:nuclear RNA-directed RNA polymerase complex"/>
    <property type="evidence" value="ECO:0000318"/>
    <property type="project" value="GO_Central"/>
</dbReference>
<feature type="compositionally biased region" description="Basic and acidic residues" evidence="10">
    <location>
        <begin position="122"/>
        <end position="134"/>
    </location>
</feature>
<evidence type="ECO:0000313" key="15">
    <source>
        <dbReference type="RefSeq" id="XP_021848590.2"/>
    </source>
</evidence>
<comment type="similarity">
    <text evidence="1 9">Belongs to the RdRP family.</text>
</comment>
<comment type="catalytic activity">
    <reaction evidence="7 9">
        <text>RNA(n) + a ribonucleoside 5'-triphosphate = RNA(n+1) + diphosphate</text>
        <dbReference type="Rhea" id="RHEA:21248"/>
        <dbReference type="Rhea" id="RHEA-COMP:14527"/>
        <dbReference type="Rhea" id="RHEA-COMP:17342"/>
        <dbReference type="ChEBI" id="CHEBI:33019"/>
        <dbReference type="ChEBI" id="CHEBI:61557"/>
        <dbReference type="ChEBI" id="CHEBI:140395"/>
        <dbReference type="EC" id="2.7.7.48"/>
    </reaction>
</comment>
<evidence type="ECO:0000256" key="3">
    <source>
        <dbReference type="ARBA" id="ARBA00022679"/>
    </source>
</evidence>
<reference evidence="14" key="1">
    <citation type="journal article" date="2021" name="Nat. Commun.">
        <title>Genomic analyses provide insights into spinach domestication and the genetic basis of agronomic traits.</title>
        <authorList>
            <person name="Cai X."/>
            <person name="Sun X."/>
            <person name="Xu C."/>
            <person name="Sun H."/>
            <person name="Wang X."/>
            <person name="Ge C."/>
            <person name="Zhang Z."/>
            <person name="Wang Q."/>
            <person name="Fei Z."/>
            <person name="Jiao C."/>
            <person name="Wang Q."/>
        </authorList>
    </citation>
    <scope>NUCLEOTIDE SEQUENCE [LARGE SCALE GENOMIC DNA]</scope>
    <source>
        <strain evidence="14">cv. Varoflay</strain>
    </source>
</reference>
<evidence type="ECO:0000256" key="9">
    <source>
        <dbReference type="RuleBase" id="RU363098"/>
    </source>
</evidence>
<dbReference type="InterPro" id="IPR007855">
    <property type="entry name" value="RDRP"/>
</dbReference>
<evidence type="ECO:0000256" key="1">
    <source>
        <dbReference type="ARBA" id="ARBA00005762"/>
    </source>
</evidence>
<keyword evidence="6 9" id="KW-0943">RNA-mediated gene silencing</keyword>
<dbReference type="EC" id="2.7.7.48" evidence="9"/>
<evidence type="ECO:0000256" key="7">
    <source>
        <dbReference type="ARBA" id="ARBA00048744"/>
    </source>
</evidence>
<accession>A0A9R0JVG1</accession>
<evidence type="ECO:0000259" key="13">
    <source>
        <dbReference type="Pfam" id="PF26253"/>
    </source>
</evidence>
<feature type="domain" description="RDRP3-5 N-terminal" evidence="12">
    <location>
        <begin position="10"/>
        <end position="75"/>
    </location>
</feature>
<feature type="region of interest" description="Disordered" evidence="10">
    <location>
        <begin position="78"/>
        <end position="113"/>
    </location>
</feature>
<dbReference type="GO" id="GO:0030422">
    <property type="term" value="P:siRNA processing"/>
    <property type="evidence" value="ECO:0000318"/>
    <property type="project" value="GO_Central"/>
</dbReference>
<dbReference type="SUPFAM" id="SSF82171">
    <property type="entry name" value="DPP6 N-terminal domain-like"/>
    <property type="match status" value="1"/>
</dbReference>
<dbReference type="GO" id="GO:0003968">
    <property type="term" value="F:RNA-directed RNA polymerase activity"/>
    <property type="evidence" value="ECO:0000318"/>
    <property type="project" value="GO_Central"/>
</dbReference>
<evidence type="ECO:0000256" key="4">
    <source>
        <dbReference type="ARBA" id="ARBA00022695"/>
    </source>
</evidence>
<evidence type="ECO:0000256" key="10">
    <source>
        <dbReference type="SAM" id="MobiDB-lite"/>
    </source>
</evidence>
<dbReference type="GeneID" id="110788260"/>
<sequence>MSVTPPELPPLPEAVEEQLRLICRVKSQPPADTVARRLLSEVGEQESLRFLNIILNSSEVKTLSGFIVYLVKKNRPLPTSPLAVAKSPQGTTMSDNKRKMESDSPGDRSNVRRVWMYNSPIKNEKRLDSPKSEPDSVLDAPDQSTVRRVCIYNSPTRIEEKLDPPKSEPDSVLVTPDQSTVRRVYMYNSPTRIEERLDPLKNEPDSVLLAPDQSTVRRVCIYNSPTRIEKRLDPPKYEPDSVLLAPDQSTVRRVCIYNLPTRIEERLDPPKNEPDSVLLAPDQSTVRRVCMYNSPNRIEERLDPPKNEPGSVLLAPDQSTVRRVCIYNSPTRIEERLDPPKNEPDSVLLAPDQSTVRRVCIYNSPTRIEGRLDLPKSEPGSMSVTPDQSTVRRVCIYNSPARIEERLDLPKSEPGSVLVAPDQSTVRRVCISNSSIKIEERLDPLKSETDRVLDALKRLEFRKAFLLLNYSGRTNLEDVVSTLSADEILSYQRLGCLGMREFEIRIWNDFGRGPRRICHEKERINKMNWDTGERYNYHCHIDSRGNCRFKGPYLNKEATLLQKVAGDENVLVVKFLEEETANLGAELMKNPVFNEVAEHGIFFGRKCYQFFVFKDGGKEGKKKEFSSPVKCYFVCTEGFASILRKPAHELRKMPVPEARGLFMHIHNASSISNYMARFSLILSKTITLDLNFNDVRVEVLEDIPCLDEDGNIVKGNDGKALILTDGTGFISEDLAMKCPHNCINGRVNNEEDIQGSSETCRFQPDFSGLRELKSPSRVPPLLIQFRMFHEGRAIKGTVLVNKKLPPNTIQVRRSMVKVDKPGDDKIPSGAPIVNSFEVVGTSNKPKMASLSKNLIALLHYGGVPKNFFLSLLSEALEKQLAILYKPKAAIRVAVNWDFGGDFIEAKMIASGIPLDEPYLQDRLFDIAKEEMKSLKGGKLFVDGCHYVIGTADPTGILNRGEVCVILLLKAMVSSSFTASPRTMIFLCLSRDDGQVSGPVLVYRNPGTHPGDIHVVNARYVGALKEIVGNSKYGIFFPSKGPRSMADEIAGGDYDGDTYWVSTNFELLEHFKPSEPWKCSTGSPNVNKVAGLPSAGALERDLFRLYLTTRFQSSNAMGIAADSWQVYMDRMLTLGDDCAGEKAALKQKMDELIDIYYDALDAPKKGRKVVVPNRLIPEMYPHHMGRAEHCTYKSKSILGEIYDTVDQFNAPIPFWKIECFNAEIPETHLALWRKHYSTYRSDMQRALNGYGNTAAVYQKYRNELYGGVDALDLSEKDLEEIRLEALAIYHVCYDYADMVGDLKKCGFAWKVAGDALCKIYLRSKSDKPILFAPSVVSQMMR</sequence>
<keyword evidence="3 9" id="KW-0808">Transferase</keyword>
<organism evidence="14 15">
    <name type="scientific">Spinacia oleracea</name>
    <name type="common">Spinach</name>
    <dbReference type="NCBI Taxonomy" id="3562"/>
    <lineage>
        <taxon>Eukaryota</taxon>
        <taxon>Viridiplantae</taxon>
        <taxon>Streptophyta</taxon>
        <taxon>Embryophyta</taxon>
        <taxon>Tracheophyta</taxon>
        <taxon>Spermatophyta</taxon>
        <taxon>Magnoliopsida</taxon>
        <taxon>eudicotyledons</taxon>
        <taxon>Gunneridae</taxon>
        <taxon>Pentapetalae</taxon>
        <taxon>Caryophyllales</taxon>
        <taxon>Chenopodiaceae</taxon>
        <taxon>Chenopodioideae</taxon>
        <taxon>Anserineae</taxon>
        <taxon>Spinacia</taxon>
    </lineage>
</organism>
<evidence type="ECO:0000259" key="12">
    <source>
        <dbReference type="Pfam" id="PF26249"/>
    </source>
</evidence>
<keyword evidence="14" id="KW-1185">Reference proteome</keyword>
<protein>
    <recommendedName>
        <fullName evidence="9">RNA-dependent RNA polymerase</fullName>
        <ecNumber evidence="9">2.7.7.48</ecNumber>
    </recommendedName>
</protein>
<gene>
    <name evidence="15" type="primary">LOC110788260</name>
</gene>
<evidence type="ECO:0000256" key="6">
    <source>
        <dbReference type="ARBA" id="ARBA00023158"/>
    </source>
</evidence>
<comment type="function">
    <text evidence="8 9">Probably involved in the RNA silencing pathway and required for the generation of small interfering RNAs (siRNAs).</text>
</comment>
<evidence type="ECO:0000256" key="8">
    <source>
        <dbReference type="ARBA" id="ARBA00093763"/>
    </source>
</evidence>
<evidence type="ECO:0000256" key="5">
    <source>
        <dbReference type="ARBA" id="ARBA00022884"/>
    </source>
</evidence>
<evidence type="ECO:0000259" key="11">
    <source>
        <dbReference type="Pfam" id="PF05183"/>
    </source>
</evidence>
<keyword evidence="5 9" id="KW-0694">RNA-binding</keyword>
<reference evidence="15" key="2">
    <citation type="submission" date="2025-08" db="UniProtKB">
        <authorList>
            <consortium name="RefSeq"/>
        </authorList>
    </citation>
    <scope>IDENTIFICATION</scope>
    <source>
        <tissue evidence="15">Leaf</tissue>
    </source>
</reference>
<feature type="domain" description="RDRP C-terminal head" evidence="13">
    <location>
        <begin position="1253"/>
        <end position="1323"/>
    </location>
</feature>
<dbReference type="InterPro" id="IPR057596">
    <property type="entry name" value="RDRP_core"/>
</dbReference>
<dbReference type="PANTHER" id="PTHR23079:SF55">
    <property type="entry name" value="RNA-DIRECTED RNA POLYMERASE"/>
    <property type="match status" value="1"/>
</dbReference>
<keyword evidence="4 9" id="KW-0548">Nucleotidyltransferase</keyword>
<feature type="compositionally biased region" description="Basic and acidic residues" evidence="10">
    <location>
        <begin position="95"/>
        <end position="110"/>
    </location>
</feature>
<dbReference type="Pfam" id="PF05183">
    <property type="entry name" value="RdRP"/>
    <property type="match status" value="1"/>
</dbReference>
<feature type="region of interest" description="Disordered" evidence="10">
    <location>
        <begin position="122"/>
        <end position="141"/>
    </location>
</feature>
<evidence type="ECO:0000313" key="14">
    <source>
        <dbReference type="Proteomes" id="UP000813463"/>
    </source>
</evidence>
<dbReference type="InterPro" id="IPR058752">
    <property type="entry name" value="RDRP_C_head"/>
</dbReference>
<keyword evidence="2 9" id="KW-0696">RNA-directed RNA polymerase</keyword>
<dbReference type="GO" id="GO:0003723">
    <property type="term" value="F:RNA binding"/>
    <property type="evidence" value="ECO:0007669"/>
    <property type="project" value="UniProtKB-KW"/>
</dbReference>
<dbReference type="Proteomes" id="UP000813463">
    <property type="component" value="Chromosome 2"/>
</dbReference>
<dbReference type="Pfam" id="PF26253">
    <property type="entry name" value="RdRP_head"/>
    <property type="match status" value="1"/>
</dbReference>
<dbReference type="KEGG" id="soe:110788260"/>
<dbReference type="Pfam" id="PF26249">
    <property type="entry name" value="4HB_RdRP3_N"/>
    <property type="match status" value="1"/>
</dbReference>
<dbReference type="PANTHER" id="PTHR23079">
    <property type="entry name" value="RNA-DEPENDENT RNA POLYMERASE"/>
    <property type="match status" value="1"/>
</dbReference>
<feature type="domain" description="RDRP core" evidence="11">
    <location>
        <begin position="547"/>
        <end position="1204"/>
    </location>
</feature>
<evidence type="ECO:0000256" key="2">
    <source>
        <dbReference type="ARBA" id="ARBA00022484"/>
    </source>
</evidence>
<proteinExistence type="inferred from homology"/>